<evidence type="ECO:0000313" key="2">
    <source>
        <dbReference type="EMBL" id="GBR11851.1"/>
    </source>
</evidence>
<reference evidence="2" key="1">
    <citation type="submission" date="2013-04" db="EMBL/GenBank/DDBJ databases">
        <title>The genome sequencing project of 58 acetic acid bacteria.</title>
        <authorList>
            <person name="Okamoto-Kainuma A."/>
            <person name="Ishikawa M."/>
            <person name="Umino S."/>
            <person name="Koizumi Y."/>
            <person name="Shiwa Y."/>
            <person name="Yoshikawa H."/>
            <person name="Matsutani M."/>
            <person name="Matsushita K."/>
        </authorList>
    </citation>
    <scope>NUCLEOTIDE SEQUENCE</scope>
    <source>
        <strain evidence="2">NRIC 0228</strain>
    </source>
</reference>
<comment type="caution">
    <text evidence="2">The sequence shown here is derived from an EMBL/GenBank/DDBJ whole genome shotgun (WGS) entry which is preliminary data.</text>
</comment>
<dbReference type="Gene3D" id="1.25.40.10">
    <property type="entry name" value="Tetratricopeptide repeat domain"/>
    <property type="match status" value="1"/>
</dbReference>
<organism evidence="2 3">
    <name type="scientific">Gluconobacter frateurii NRIC 0228</name>
    <dbReference type="NCBI Taxonomy" id="1307946"/>
    <lineage>
        <taxon>Bacteria</taxon>
        <taxon>Pseudomonadati</taxon>
        <taxon>Pseudomonadota</taxon>
        <taxon>Alphaproteobacteria</taxon>
        <taxon>Acetobacterales</taxon>
        <taxon>Acetobacteraceae</taxon>
        <taxon>Gluconobacter</taxon>
    </lineage>
</organism>
<dbReference type="SUPFAM" id="SSF53756">
    <property type="entry name" value="UDP-Glycosyltransferase/glycogen phosphorylase"/>
    <property type="match status" value="1"/>
</dbReference>
<evidence type="ECO:0008006" key="4">
    <source>
        <dbReference type="Google" id="ProtNLM"/>
    </source>
</evidence>
<dbReference type="Gene3D" id="3.40.50.2000">
    <property type="entry name" value="Glycogen Phosphorylase B"/>
    <property type="match status" value="1"/>
</dbReference>
<keyword evidence="1" id="KW-0802">TPR repeat</keyword>
<evidence type="ECO:0000256" key="1">
    <source>
        <dbReference type="PROSITE-ProRule" id="PRU00339"/>
    </source>
</evidence>
<feature type="repeat" description="TPR" evidence="1">
    <location>
        <begin position="94"/>
        <end position="127"/>
    </location>
</feature>
<dbReference type="InterPro" id="IPR019734">
    <property type="entry name" value="TPR_rpt"/>
</dbReference>
<keyword evidence="3" id="KW-1185">Reference proteome</keyword>
<gene>
    <name evidence="2" type="ORF">AA0228_1515</name>
</gene>
<dbReference type="PANTHER" id="PTHR44809:SF1">
    <property type="entry name" value="PROTEIN O-MANNOSYL-TRANSFERASE TMTC1"/>
    <property type="match status" value="1"/>
</dbReference>
<dbReference type="SMART" id="SM00028">
    <property type="entry name" value="TPR"/>
    <property type="match status" value="5"/>
</dbReference>
<evidence type="ECO:0000313" key="3">
    <source>
        <dbReference type="Proteomes" id="UP001061070"/>
    </source>
</evidence>
<protein>
    <recommendedName>
        <fullName evidence="4">O-linked N-acetylglucosamine transferase</fullName>
    </recommendedName>
</protein>
<dbReference type="SUPFAM" id="SSF48452">
    <property type="entry name" value="TPR-like"/>
    <property type="match status" value="1"/>
</dbReference>
<accession>A0ABQ0QBC4</accession>
<dbReference type="Pfam" id="PF13432">
    <property type="entry name" value="TPR_16"/>
    <property type="match status" value="1"/>
</dbReference>
<dbReference type="PROSITE" id="PS50005">
    <property type="entry name" value="TPR"/>
    <property type="match status" value="1"/>
</dbReference>
<dbReference type="PANTHER" id="PTHR44809">
    <property type="match status" value="1"/>
</dbReference>
<dbReference type="Proteomes" id="UP001061070">
    <property type="component" value="Unassembled WGS sequence"/>
</dbReference>
<dbReference type="InterPro" id="IPR011990">
    <property type="entry name" value="TPR-like_helical_dom_sf"/>
</dbReference>
<proteinExistence type="predicted"/>
<dbReference type="Pfam" id="PF14559">
    <property type="entry name" value="TPR_19"/>
    <property type="match status" value="1"/>
</dbReference>
<dbReference type="InterPro" id="IPR052943">
    <property type="entry name" value="TMTC_O-mannosyl-trnsfr"/>
</dbReference>
<name>A0ABQ0QBC4_9PROT</name>
<dbReference type="EMBL" id="BAQW01000006">
    <property type="protein sequence ID" value="GBR11851.1"/>
    <property type="molecule type" value="Genomic_DNA"/>
</dbReference>
<sequence>MSKDGAVGASMTPLATDPFSSAANQFTARLRAAVSLDDAGRRGDALEALQEAETLLPDRPESAFLLGGLYERFQYWGKATVFYRKALQSKPEVPRVWHRLGIVHLHAGDLPDALQALEEAVSQAPDVPDYATDLSMVLSRLGRFEEAWGLVRIALALRPGDLHALNNAGHILQCLNRSAEAVEFYDAALLQSPSHPVIRFGRAAALLKAGSFSEGWQEYEWRWQSSRTVRTDIEAPVWEGEDLQGKTILVHHEQGYGDTLHFIRLASLLVARGACVVVQVPVPLVRLMERVDGVDRVFSVVPSEEHFDYHCPMMSLPARLGLESDVVGAVSYLSVPEDEIIRQGNALRCLAQGNPARPDFIVGLVWGGDPRPHDPRATQTDRRRSIALESLAPLFSVEGLRFVSFQMGIPRHQIETTGLPLIDGTDDILDFQDTGARLYGVDLLITVDTSIAHLAGGLGLPVWMLSRADACWRWGESGTQTGWYPTMRIFRQHRSGDWDSVLEDVRVALDRLMAVYRSCQEKSAPT</sequence>